<proteinExistence type="inferred from homology"/>
<dbReference type="SUPFAM" id="SSF52540">
    <property type="entry name" value="P-loop containing nucleoside triphosphate hydrolases"/>
    <property type="match status" value="1"/>
</dbReference>
<comment type="similarity">
    <text evidence="2">Belongs to the ABC transporter superfamily.</text>
</comment>
<reference evidence="6 7" key="1">
    <citation type="submission" date="2020-02" db="EMBL/GenBank/DDBJ databases">
        <authorList>
            <person name="Brisse S."/>
        </authorList>
    </citation>
    <scope>NUCLEOTIDE SEQUENCE [LARGE SCALE GENOMIC DNA]</scope>
    <source>
        <strain evidence="6">CIP107547</strain>
    </source>
</reference>
<evidence type="ECO:0000313" key="6">
    <source>
        <dbReference type="EMBL" id="CAB0598874.1"/>
    </source>
</evidence>
<protein>
    <recommendedName>
        <fullName evidence="8">ABC transporter ATP-binding protein</fullName>
    </recommendedName>
</protein>
<dbReference type="AlphaFoldDB" id="A0A811G4D5"/>
<keyword evidence="3" id="KW-0813">Transport</keyword>
<name>A0A811G4D5_CORDP</name>
<evidence type="ECO:0008006" key="8">
    <source>
        <dbReference type="Google" id="ProtNLM"/>
    </source>
</evidence>
<dbReference type="PANTHER" id="PTHR43297:SF2">
    <property type="entry name" value="DIPEPTIDE TRANSPORT ATP-BINDING PROTEIN DPPD"/>
    <property type="match status" value="1"/>
</dbReference>
<comment type="caution">
    <text evidence="6">The sequence shown here is derived from an EMBL/GenBank/DDBJ whole genome shotgun (WGS) entry which is preliminary data.</text>
</comment>
<dbReference type="InterPro" id="IPR027417">
    <property type="entry name" value="P-loop_NTPase"/>
</dbReference>
<evidence type="ECO:0000313" key="7">
    <source>
        <dbReference type="Proteomes" id="UP000480222"/>
    </source>
</evidence>
<dbReference type="Proteomes" id="UP000480222">
    <property type="component" value="Unassembled WGS sequence"/>
</dbReference>
<dbReference type="InterPro" id="IPR050388">
    <property type="entry name" value="ABC_Ni/Peptide_Import"/>
</dbReference>
<accession>A0A811G4D5</accession>
<gene>
    <name evidence="6" type="ORF">CIP107547_01142</name>
</gene>
<dbReference type="PANTHER" id="PTHR43297">
    <property type="entry name" value="OLIGOPEPTIDE TRANSPORT ATP-BINDING PROTEIN APPD"/>
    <property type="match status" value="1"/>
</dbReference>
<evidence type="ECO:0000256" key="2">
    <source>
        <dbReference type="ARBA" id="ARBA00005417"/>
    </source>
</evidence>
<evidence type="ECO:0000256" key="4">
    <source>
        <dbReference type="ARBA" id="ARBA00022475"/>
    </source>
</evidence>
<dbReference type="GO" id="GO:0016020">
    <property type="term" value="C:membrane"/>
    <property type="evidence" value="ECO:0007669"/>
    <property type="project" value="UniProtKB-SubCell"/>
</dbReference>
<organism evidence="6 7">
    <name type="scientific">Corynebacterium diphtheriae</name>
    <dbReference type="NCBI Taxonomy" id="1717"/>
    <lineage>
        <taxon>Bacteria</taxon>
        <taxon>Bacillati</taxon>
        <taxon>Actinomycetota</taxon>
        <taxon>Actinomycetes</taxon>
        <taxon>Mycobacteriales</taxon>
        <taxon>Corynebacteriaceae</taxon>
        <taxon>Corynebacterium</taxon>
    </lineage>
</organism>
<dbReference type="Gene3D" id="3.40.50.300">
    <property type="entry name" value="P-loop containing nucleotide triphosphate hydrolases"/>
    <property type="match status" value="1"/>
</dbReference>
<sequence length="82" mass="9186">MNNYNQFKTTVLQPPIESKLFITHDLAVVRQTADHVVVMQKGRVVEQGTTDELFLNAREDYTRDLINSVPGLGVELGTGENL</sequence>
<keyword evidence="4" id="KW-1003">Cell membrane</keyword>
<evidence type="ECO:0000256" key="5">
    <source>
        <dbReference type="ARBA" id="ARBA00023136"/>
    </source>
</evidence>
<dbReference type="EMBL" id="CADDAV010000015">
    <property type="protein sequence ID" value="CAB0598874.1"/>
    <property type="molecule type" value="Genomic_DNA"/>
</dbReference>
<evidence type="ECO:0000256" key="1">
    <source>
        <dbReference type="ARBA" id="ARBA00004370"/>
    </source>
</evidence>
<comment type="subcellular location">
    <subcellularLocation>
        <location evidence="1">Membrane</location>
    </subcellularLocation>
</comment>
<keyword evidence="5" id="KW-0472">Membrane</keyword>
<evidence type="ECO:0000256" key="3">
    <source>
        <dbReference type="ARBA" id="ARBA00022448"/>
    </source>
</evidence>